<gene>
    <name evidence="5" type="ORF">SAMN05421751_10476</name>
</gene>
<accession>A0A1H5UHR1</accession>
<dbReference type="InterPro" id="IPR015358">
    <property type="entry name" value="Tscrpt_reg_MerR_DNA-bd"/>
</dbReference>
<evidence type="ECO:0000259" key="4">
    <source>
        <dbReference type="PROSITE" id="PS50937"/>
    </source>
</evidence>
<dbReference type="GO" id="GO:0003700">
    <property type="term" value="F:DNA-binding transcription factor activity"/>
    <property type="evidence" value="ECO:0007669"/>
    <property type="project" value="InterPro"/>
</dbReference>
<evidence type="ECO:0000313" key="5">
    <source>
        <dbReference type="EMBL" id="SEF74593.1"/>
    </source>
</evidence>
<dbReference type="Pfam" id="PF09278">
    <property type="entry name" value="MerR-DNA-bind"/>
    <property type="match status" value="1"/>
</dbReference>
<keyword evidence="2" id="KW-0238">DNA-binding</keyword>
<dbReference type="InterPro" id="IPR047057">
    <property type="entry name" value="MerR_fam"/>
</dbReference>
<proteinExistence type="predicted"/>
<dbReference type="EMBL" id="FNVD01000004">
    <property type="protein sequence ID" value="SEF74593.1"/>
    <property type="molecule type" value="Genomic_DNA"/>
</dbReference>
<dbReference type="Gene3D" id="1.10.1660.10">
    <property type="match status" value="1"/>
</dbReference>
<evidence type="ECO:0000256" key="1">
    <source>
        <dbReference type="ARBA" id="ARBA00023015"/>
    </source>
</evidence>
<keyword evidence="6" id="KW-1185">Reference proteome</keyword>
<dbReference type="PANTHER" id="PTHR30204">
    <property type="entry name" value="REDOX-CYCLING DRUG-SENSING TRANSCRIPTIONAL ACTIVATOR SOXR"/>
    <property type="match status" value="1"/>
</dbReference>
<reference evidence="5 6" key="1">
    <citation type="submission" date="2016-10" db="EMBL/GenBank/DDBJ databases">
        <authorList>
            <person name="de Groot N.N."/>
        </authorList>
    </citation>
    <scope>NUCLEOTIDE SEQUENCE [LARGE SCALE GENOMIC DNA]</scope>
    <source>
        <strain evidence="5 6">DSM 23413</strain>
    </source>
</reference>
<evidence type="ECO:0000256" key="3">
    <source>
        <dbReference type="ARBA" id="ARBA00023163"/>
    </source>
</evidence>
<protein>
    <submittedName>
        <fullName evidence="5">MerR family transcriptional regulator, mercuric resistance operon regulatory protein</fullName>
    </submittedName>
</protein>
<dbReference type="SUPFAM" id="SSF46955">
    <property type="entry name" value="Putative DNA-binding domain"/>
    <property type="match status" value="1"/>
</dbReference>
<keyword evidence="3" id="KW-0804">Transcription</keyword>
<dbReference type="SMART" id="SM00422">
    <property type="entry name" value="HTH_MERR"/>
    <property type="match status" value="1"/>
</dbReference>
<dbReference type="GO" id="GO:0003677">
    <property type="term" value="F:DNA binding"/>
    <property type="evidence" value="ECO:0007669"/>
    <property type="project" value="UniProtKB-KW"/>
</dbReference>
<evidence type="ECO:0000313" key="6">
    <source>
        <dbReference type="Proteomes" id="UP000236742"/>
    </source>
</evidence>
<dbReference type="PROSITE" id="PS00552">
    <property type="entry name" value="HTH_MERR_1"/>
    <property type="match status" value="1"/>
</dbReference>
<evidence type="ECO:0000256" key="2">
    <source>
        <dbReference type="ARBA" id="ARBA00023125"/>
    </source>
</evidence>
<name>A0A1H5UHR1_9RHOB</name>
<feature type="domain" description="HTH merR-type" evidence="4">
    <location>
        <begin position="14"/>
        <end position="79"/>
    </location>
</feature>
<dbReference type="PROSITE" id="PS50937">
    <property type="entry name" value="HTH_MERR_2"/>
    <property type="match status" value="1"/>
</dbReference>
<organism evidence="5 6">
    <name type="scientific">Jhaorihella thermophila</name>
    <dbReference type="NCBI Taxonomy" id="488547"/>
    <lineage>
        <taxon>Bacteria</taxon>
        <taxon>Pseudomonadati</taxon>
        <taxon>Pseudomonadota</taxon>
        <taxon>Alphaproteobacteria</taxon>
        <taxon>Rhodobacterales</taxon>
        <taxon>Paracoccaceae</taxon>
        <taxon>Jhaorihella</taxon>
    </lineage>
</organism>
<dbReference type="InterPro" id="IPR000551">
    <property type="entry name" value="MerR-type_HTH_dom"/>
</dbReference>
<dbReference type="AlphaFoldDB" id="A0A1H5UHR1"/>
<keyword evidence="1" id="KW-0805">Transcription regulation</keyword>
<dbReference type="PANTHER" id="PTHR30204:SF94">
    <property type="entry name" value="HEAVY METAL-DEPENDENT TRANSCRIPTIONAL REGULATOR HI_0293-RELATED"/>
    <property type="match status" value="1"/>
</dbReference>
<dbReference type="Proteomes" id="UP000236742">
    <property type="component" value="Unassembled WGS sequence"/>
</dbReference>
<dbReference type="RefSeq" id="WP_104007309.1">
    <property type="nucleotide sequence ID" value="NZ_FNVD01000004.1"/>
</dbReference>
<dbReference type="InterPro" id="IPR009061">
    <property type="entry name" value="DNA-bd_dom_put_sf"/>
</dbReference>
<dbReference type="OrthoDB" id="9802944at2"/>
<dbReference type="PRINTS" id="PR00040">
    <property type="entry name" value="HTHMERR"/>
</dbReference>
<sequence length="140" mass="15867">MNDGRGKVRGLRRSELARLTGCNLETIRYYENIGIMPPPPRTARNYRVYDESHVARLRFVMRARDLGFTLEETRDLLDLVDGRAGTCPDVQALAQRHIEAVRAKIADLRRIERVLSETVSRCTGDEVPDCAVIDALQQAD</sequence>
<dbReference type="CDD" id="cd04785">
    <property type="entry name" value="HTH_CadR-PbrR-like"/>
    <property type="match status" value="1"/>
</dbReference>
<dbReference type="Pfam" id="PF00376">
    <property type="entry name" value="MerR"/>
    <property type="match status" value="1"/>
</dbReference>